<keyword evidence="3" id="KW-1185">Reference proteome</keyword>
<comment type="caution">
    <text evidence="2">The sequence shown here is derived from an EMBL/GenBank/DDBJ whole genome shotgun (WGS) entry which is preliminary data.</text>
</comment>
<name>A0ABQ5UJJ7_9HYPH</name>
<dbReference type="InterPro" id="IPR016181">
    <property type="entry name" value="Acyl_CoA_acyltransferase"/>
</dbReference>
<dbReference type="PROSITE" id="PS51186">
    <property type="entry name" value="GNAT"/>
    <property type="match status" value="1"/>
</dbReference>
<gene>
    <name evidence="2" type="ORF">GCM10007913_37200</name>
</gene>
<dbReference type="EMBL" id="BSNG01000003">
    <property type="protein sequence ID" value="GLQ11788.1"/>
    <property type="molecule type" value="Genomic_DNA"/>
</dbReference>
<dbReference type="InterPro" id="IPR051531">
    <property type="entry name" value="N-acetyltransferase"/>
</dbReference>
<dbReference type="Pfam" id="PF13302">
    <property type="entry name" value="Acetyltransf_3"/>
    <property type="match status" value="1"/>
</dbReference>
<dbReference type="RefSeq" id="WP_284393430.1">
    <property type="nucleotide sequence ID" value="NZ_BSNG01000003.1"/>
</dbReference>
<evidence type="ECO:0000313" key="3">
    <source>
        <dbReference type="Proteomes" id="UP001161406"/>
    </source>
</evidence>
<proteinExistence type="predicted"/>
<dbReference type="Gene3D" id="3.40.630.30">
    <property type="match status" value="1"/>
</dbReference>
<dbReference type="SUPFAM" id="SSF55729">
    <property type="entry name" value="Acyl-CoA N-acyltransferases (Nat)"/>
    <property type="match status" value="1"/>
</dbReference>
<dbReference type="Proteomes" id="UP001161406">
    <property type="component" value="Unassembled WGS sequence"/>
</dbReference>
<sequence>MQQFTVAPILTTERLTLRPQRRSDFDLLVELYTTDRSRFVGGYRSRAEVWRDFMNSAGHWPILGMGGWAIDISATGQCIGEVAICQPPEYPEIEIGWVLFDGFEGKGFAFEAATAARDWARDTLRATSLVSYIDPDNAPSIKLAQRLGGQLDKAAATPNGDACLVFRYW</sequence>
<dbReference type="InterPro" id="IPR000182">
    <property type="entry name" value="GNAT_dom"/>
</dbReference>
<feature type="domain" description="N-acetyltransferase" evidence="1">
    <location>
        <begin position="15"/>
        <end position="169"/>
    </location>
</feature>
<dbReference type="PANTHER" id="PTHR43792:SF1">
    <property type="entry name" value="N-ACETYLTRANSFERASE DOMAIN-CONTAINING PROTEIN"/>
    <property type="match status" value="1"/>
</dbReference>
<evidence type="ECO:0000259" key="1">
    <source>
        <dbReference type="PROSITE" id="PS51186"/>
    </source>
</evidence>
<accession>A0ABQ5UJJ7</accession>
<organism evidence="2 3">
    <name type="scientific">Devosia yakushimensis</name>
    <dbReference type="NCBI Taxonomy" id="470028"/>
    <lineage>
        <taxon>Bacteria</taxon>
        <taxon>Pseudomonadati</taxon>
        <taxon>Pseudomonadota</taxon>
        <taxon>Alphaproteobacteria</taxon>
        <taxon>Hyphomicrobiales</taxon>
        <taxon>Devosiaceae</taxon>
        <taxon>Devosia</taxon>
    </lineage>
</organism>
<reference evidence="2" key="2">
    <citation type="submission" date="2023-01" db="EMBL/GenBank/DDBJ databases">
        <title>Draft genome sequence of Devosia yakushimensis strain NBRC 103855.</title>
        <authorList>
            <person name="Sun Q."/>
            <person name="Mori K."/>
        </authorList>
    </citation>
    <scope>NUCLEOTIDE SEQUENCE</scope>
    <source>
        <strain evidence="2">NBRC 103855</strain>
    </source>
</reference>
<protein>
    <submittedName>
        <fullName evidence="2">N-acetyltransferase</fullName>
    </submittedName>
</protein>
<evidence type="ECO:0000313" key="2">
    <source>
        <dbReference type="EMBL" id="GLQ11788.1"/>
    </source>
</evidence>
<reference evidence="2" key="1">
    <citation type="journal article" date="2014" name="Int. J. Syst. Evol. Microbiol.">
        <title>Complete genome of a new Firmicutes species belonging to the dominant human colonic microbiota ('Ruminococcus bicirculans') reveals two chromosomes and a selective capacity to utilize plant glucans.</title>
        <authorList>
            <consortium name="NISC Comparative Sequencing Program"/>
            <person name="Wegmann U."/>
            <person name="Louis P."/>
            <person name="Goesmann A."/>
            <person name="Henrissat B."/>
            <person name="Duncan S.H."/>
            <person name="Flint H.J."/>
        </authorList>
    </citation>
    <scope>NUCLEOTIDE SEQUENCE</scope>
    <source>
        <strain evidence="2">NBRC 103855</strain>
    </source>
</reference>
<dbReference type="PANTHER" id="PTHR43792">
    <property type="entry name" value="GNAT FAMILY, PUTATIVE (AFU_ORTHOLOGUE AFUA_3G00765)-RELATED-RELATED"/>
    <property type="match status" value="1"/>
</dbReference>